<keyword evidence="1 2" id="KW-0344">Guanine-nucleotide releasing factor</keyword>
<evidence type="ECO:0000259" key="3">
    <source>
        <dbReference type="PROSITE" id="PS50009"/>
    </source>
</evidence>
<evidence type="ECO:0000256" key="2">
    <source>
        <dbReference type="PROSITE-ProRule" id="PRU00168"/>
    </source>
</evidence>
<dbReference type="GO" id="GO:0005886">
    <property type="term" value="C:plasma membrane"/>
    <property type="evidence" value="ECO:0007669"/>
    <property type="project" value="TreeGrafter"/>
</dbReference>
<dbReference type="Pfam" id="PF00618">
    <property type="entry name" value="RasGEF_N"/>
    <property type="match status" value="1"/>
</dbReference>
<dbReference type="PANTHER" id="PTHR23113">
    <property type="entry name" value="GUANINE NUCLEOTIDE EXCHANGE FACTOR"/>
    <property type="match status" value="1"/>
</dbReference>
<dbReference type="PROSITE" id="PS50009">
    <property type="entry name" value="RASGEF_CAT"/>
    <property type="match status" value="1"/>
</dbReference>
<protein>
    <submittedName>
        <fullName evidence="6">Ras-GEF domain-containing protein</fullName>
    </submittedName>
</protein>
<dbReference type="CDD" id="cd06224">
    <property type="entry name" value="REM"/>
    <property type="match status" value="1"/>
</dbReference>
<dbReference type="PROSITE" id="PS50212">
    <property type="entry name" value="RASGEF_NTER"/>
    <property type="match status" value="1"/>
</dbReference>
<feature type="domain" description="N-terminal Ras-GEF" evidence="4">
    <location>
        <begin position="171"/>
        <end position="300"/>
    </location>
</feature>
<keyword evidence="5" id="KW-1185">Reference proteome</keyword>
<organism evidence="5 6">
    <name type="scientific">Steinernema glaseri</name>
    <dbReference type="NCBI Taxonomy" id="37863"/>
    <lineage>
        <taxon>Eukaryota</taxon>
        <taxon>Metazoa</taxon>
        <taxon>Ecdysozoa</taxon>
        <taxon>Nematoda</taxon>
        <taxon>Chromadorea</taxon>
        <taxon>Rhabditida</taxon>
        <taxon>Tylenchina</taxon>
        <taxon>Panagrolaimomorpha</taxon>
        <taxon>Strongyloidoidea</taxon>
        <taxon>Steinernematidae</taxon>
        <taxon>Steinernema</taxon>
    </lineage>
</organism>
<name>A0A1I7YZ94_9BILA</name>
<dbReference type="InterPro" id="IPR008937">
    <property type="entry name" value="Ras-like_GEF"/>
</dbReference>
<dbReference type="PANTHER" id="PTHR23113:SF356">
    <property type="entry name" value="FI05912P-RELATED"/>
    <property type="match status" value="1"/>
</dbReference>
<dbReference type="GO" id="GO:0005085">
    <property type="term" value="F:guanyl-nucleotide exchange factor activity"/>
    <property type="evidence" value="ECO:0007669"/>
    <property type="project" value="UniProtKB-KW"/>
</dbReference>
<accession>A0A1I7YZ94</accession>
<dbReference type="InterPro" id="IPR001895">
    <property type="entry name" value="RASGEF_cat_dom"/>
</dbReference>
<dbReference type="SMART" id="SM00229">
    <property type="entry name" value="RasGEFN"/>
    <property type="match status" value="1"/>
</dbReference>
<feature type="domain" description="Ras-GEF" evidence="3">
    <location>
        <begin position="335"/>
        <end position="580"/>
    </location>
</feature>
<dbReference type="GO" id="GO:0007265">
    <property type="term" value="P:Ras protein signal transduction"/>
    <property type="evidence" value="ECO:0007669"/>
    <property type="project" value="TreeGrafter"/>
</dbReference>
<evidence type="ECO:0000313" key="5">
    <source>
        <dbReference type="Proteomes" id="UP000095287"/>
    </source>
</evidence>
<dbReference type="WBParaSite" id="L893_g2125.t1">
    <property type="protein sequence ID" value="L893_g2125.t1"/>
    <property type="gene ID" value="L893_g2125"/>
</dbReference>
<dbReference type="Gene3D" id="1.10.840.10">
    <property type="entry name" value="Ras guanine-nucleotide exchange factors catalytic domain"/>
    <property type="match status" value="1"/>
</dbReference>
<dbReference type="InterPro" id="IPR036964">
    <property type="entry name" value="RASGEF_cat_dom_sf"/>
</dbReference>
<sequence>MDFCFSQMIQAFVGTAFWECRSYAALQGMIMEQHKTARKELPLPYTYLPEYLISVSLSMPLFDSLVLIADGWTPSATFSFGENSSAATGAFLDFRPDVVLFRQHSLMLTLWLQGNVGADVNSYHHQRHSHFGSSAMSRSNDELREKTFLSKNATMRNGQTDFDKNDIIFDDTGMILSGSMEALIQRLLPTRDYCPPRHYIFTLLLNLRTFLSPSDLMQKLVQHCMFEQNSNPENFRKESRQRMFDNVYLLCAEWVENVPLDFRSSEMQQRLKELLSLCAVDSNCKQRADDLVVQLCSALHRVVRYEAALRSIQKKVEAAPAQSEQLSGLITLGASPAVIAQQLTHIELERLSMIGADEFIIALATNKIDTGGKLSCEQTGNIGHYVDWFNQVTDMVAGEILRHTRKRCRVKTIEFLIDVAKECINVGNFNSLMAIVAGLSLPAVSRLKKTWTRVEKSKLEILQHQLDPSGNFTSYRATLKAAIWRSEGAKNDLETIIIPFFALLLKDILLIYTRCRRPLANGHLNYAVFSQLADNIYNFNSWKRRTCPFSKHPAVLQYLLLSPDYSEKELMLLSYECESAVEGVDREQYKKLKAAK</sequence>
<dbReference type="Gene3D" id="1.20.870.10">
    <property type="entry name" value="Son of sevenless (SoS) protein Chain: S domain 1"/>
    <property type="match status" value="1"/>
</dbReference>
<evidence type="ECO:0000313" key="6">
    <source>
        <dbReference type="WBParaSite" id="L893_g2125.t1"/>
    </source>
</evidence>
<dbReference type="InterPro" id="IPR000651">
    <property type="entry name" value="Ras-like_Gua-exchang_fac_N"/>
</dbReference>
<reference evidence="6" key="1">
    <citation type="submission" date="2016-11" db="UniProtKB">
        <authorList>
            <consortium name="WormBaseParasite"/>
        </authorList>
    </citation>
    <scope>IDENTIFICATION</scope>
</reference>
<dbReference type="Pfam" id="PF00617">
    <property type="entry name" value="RasGEF"/>
    <property type="match status" value="1"/>
</dbReference>
<dbReference type="SUPFAM" id="SSF48366">
    <property type="entry name" value="Ras GEF"/>
    <property type="match status" value="1"/>
</dbReference>
<evidence type="ECO:0000259" key="4">
    <source>
        <dbReference type="PROSITE" id="PS50212"/>
    </source>
</evidence>
<evidence type="ECO:0000256" key="1">
    <source>
        <dbReference type="ARBA" id="ARBA00022658"/>
    </source>
</evidence>
<dbReference type="AlphaFoldDB" id="A0A1I7YZ94"/>
<dbReference type="Proteomes" id="UP000095287">
    <property type="component" value="Unplaced"/>
</dbReference>
<dbReference type="SMART" id="SM00147">
    <property type="entry name" value="RasGEF"/>
    <property type="match status" value="1"/>
</dbReference>
<dbReference type="InterPro" id="IPR023578">
    <property type="entry name" value="Ras_GEF_dom_sf"/>
</dbReference>
<proteinExistence type="predicted"/>